<dbReference type="Proteomes" id="UP001470752">
    <property type="component" value="Unassembled WGS sequence"/>
</dbReference>
<dbReference type="RefSeq" id="WP_347519818.1">
    <property type="nucleotide sequence ID" value="NZ_JBBNFW010000168.1"/>
</dbReference>
<comment type="caution">
    <text evidence="2">The sequence shown here is derived from an EMBL/GenBank/DDBJ whole genome shotgun (WGS) entry which is preliminary data.</text>
</comment>
<proteinExistence type="predicted"/>
<organism evidence="2 3">
    <name type="scientific">Blautia acetigignens</name>
    <dbReference type="NCBI Taxonomy" id="2981783"/>
    <lineage>
        <taxon>Bacteria</taxon>
        <taxon>Bacillati</taxon>
        <taxon>Bacillota</taxon>
        <taxon>Clostridia</taxon>
        <taxon>Lachnospirales</taxon>
        <taxon>Lachnospiraceae</taxon>
        <taxon>Blautia</taxon>
    </lineage>
</organism>
<feature type="region of interest" description="Disordered" evidence="1">
    <location>
        <begin position="161"/>
        <end position="182"/>
    </location>
</feature>
<evidence type="ECO:0000256" key="1">
    <source>
        <dbReference type="SAM" id="MobiDB-lite"/>
    </source>
</evidence>
<dbReference type="SUPFAM" id="SSF53474">
    <property type="entry name" value="alpha/beta-Hydrolases"/>
    <property type="match status" value="1"/>
</dbReference>
<evidence type="ECO:0008006" key="4">
    <source>
        <dbReference type="Google" id="ProtNLM"/>
    </source>
</evidence>
<evidence type="ECO:0000313" key="3">
    <source>
        <dbReference type="Proteomes" id="UP001470752"/>
    </source>
</evidence>
<sequence>MILLFPGTCCYWKTNFGHVLENLQEHFYVGIVSYSGFDETEHTTFLSELDEVEKVEKYIKEKFGGKIFAAYGCSLGGSFVSLLVSRKNIHIDHAIIGSSDMDQAKPVLHRPVHKSRGKDPDTGNYDPCLLREKNGGKISGALSQIFCGSGYLRIRPAARGTASGCRPLDQRSVPRLPDPLSR</sequence>
<protein>
    <recommendedName>
        <fullName evidence="4">Alpha/beta hydrolase family protein</fullName>
    </recommendedName>
</protein>
<gene>
    <name evidence="2" type="ORF">AAAX94_10300</name>
</gene>
<name>A0ABV1CLW8_9FIRM</name>
<evidence type="ECO:0000313" key="2">
    <source>
        <dbReference type="EMBL" id="MEQ2413404.1"/>
    </source>
</evidence>
<dbReference type="EMBL" id="JBBNFW010000168">
    <property type="protein sequence ID" value="MEQ2413404.1"/>
    <property type="molecule type" value="Genomic_DNA"/>
</dbReference>
<keyword evidence="3" id="KW-1185">Reference proteome</keyword>
<dbReference type="InterPro" id="IPR029058">
    <property type="entry name" value="AB_hydrolase_fold"/>
</dbReference>
<dbReference type="Gene3D" id="3.40.50.1820">
    <property type="entry name" value="alpha/beta hydrolase"/>
    <property type="match status" value="1"/>
</dbReference>
<reference evidence="2 3" key="1">
    <citation type="submission" date="2024-04" db="EMBL/GenBank/DDBJ databases">
        <title>Human intestinal bacterial collection.</title>
        <authorList>
            <person name="Pauvert C."/>
            <person name="Hitch T.C.A."/>
            <person name="Clavel T."/>
        </authorList>
    </citation>
    <scope>NUCLEOTIDE SEQUENCE [LARGE SCALE GENOMIC DNA]</scope>
    <source>
        <strain evidence="2 3">CLA-AA-H161</strain>
    </source>
</reference>
<accession>A0ABV1CLW8</accession>